<gene>
    <name evidence="1" type="ORF">FPZ49_25010</name>
</gene>
<dbReference type="AlphaFoldDB" id="A0A559K512"/>
<sequence length="200" mass="22427">MNSILLTGTDIGSPALQGVIEQLTSGYRITAGGADIWGTSDEFHFAYMQYTGDFDLTVRIEALSSANLYTKAGIMARESLEADSAHAYFLVFPDNRPRNKNNGGYEYQYREVKGGDSAAIYPPDYTSMLPKFPVQYPQTWLRLERRGSLFQAWYRAEGDDWKLFTEKELAMNPSILLGLAVTSHNRAETATAQFVDINLI</sequence>
<accession>A0A559K512</accession>
<dbReference type="Proteomes" id="UP000317036">
    <property type="component" value="Unassembled WGS sequence"/>
</dbReference>
<protein>
    <submittedName>
        <fullName evidence="1">DUF1349 domain-containing protein</fullName>
    </submittedName>
</protein>
<organism evidence="1 2">
    <name type="scientific">Paenibacillus cremeus</name>
    <dbReference type="NCBI Taxonomy" id="2163881"/>
    <lineage>
        <taxon>Bacteria</taxon>
        <taxon>Bacillati</taxon>
        <taxon>Bacillota</taxon>
        <taxon>Bacilli</taxon>
        <taxon>Bacillales</taxon>
        <taxon>Paenibacillaceae</taxon>
        <taxon>Paenibacillus</taxon>
    </lineage>
</organism>
<reference evidence="1 2" key="1">
    <citation type="submission" date="2019-07" db="EMBL/GenBank/DDBJ databases">
        <authorList>
            <person name="Kim J."/>
        </authorList>
    </citation>
    <scope>NUCLEOTIDE SEQUENCE [LARGE SCALE GENOMIC DNA]</scope>
    <source>
        <strain evidence="1 2">JC52</strain>
    </source>
</reference>
<dbReference type="SUPFAM" id="SSF49899">
    <property type="entry name" value="Concanavalin A-like lectins/glucanases"/>
    <property type="match status" value="1"/>
</dbReference>
<evidence type="ECO:0000313" key="1">
    <source>
        <dbReference type="EMBL" id="TVY07173.1"/>
    </source>
</evidence>
<name>A0A559K512_9BACL</name>
<evidence type="ECO:0000313" key="2">
    <source>
        <dbReference type="Proteomes" id="UP000317036"/>
    </source>
</evidence>
<dbReference type="Gene3D" id="2.60.120.200">
    <property type="match status" value="1"/>
</dbReference>
<dbReference type="RefSeq" id="WP_144852242.1">
    <property type="nucleotide sequence ID" value="NZ_VNJI01000041.1"/>
</dbReference>
<dbReference type="OrthoDB" id="9770043at2"/>
<dbReference type="InterPro" id="IPR013320">
    <property type="entry name" value="ConA-like_dom_sf"/>
</dbReference>
<comment type="caution">
    <text evidence="1">The sequence shown here is derived from an EMBL/GenBank/DDBJ whole genome shotgun (WGS) entry which is preliminary data.</text>
</comment>
<dbReference type="EMBL" id="VNJI01000041">
    <property type="protein sequence ID" value="TVY07173.1"/>
    <property type="molecule type" value="Genomic_DNA"/>
</dbReference>
<keyword evidence="2" id="KW-1185">Reference proteome</keyword>
<proteinExistence type="predicted"/>